<dbReference type="OrthoDB" id="8478256at2"/>
<keyword evidence="2" id="KW-0732">Signal</keyword>
<evidence type="ECO:0000256" key="1">
    <source>
        <dbReference type="SAM" id="MobiDB-lite"/>
    </source>
</evidence>
<feature type="compositionally biased region" description="Basic and acidic residues" evidence="1">
    <location>
        <begin position="106"/>
        <end position="116"/>
    </location>
</feature>
<evidence type="ECO:0000256" key="2">
    <source>
        <dbReference type="SAM" id="SignalP"/>
    </source>
</evidence>
<reference evidence="3 4" key="1">
    <citation type="submission" date="2019-03" db="EMBL/GenBank/DDBJ databases">
        <title>Genomic Encyclopedia of Type Strains, Phase IV (KMG-IV): sequencing the most valuable type-strain genomes for metagenomic binning, comparative biology and taxonomic classification.</title>
        <authorList>
            <person name="Goeker M."/>
        </authorList>
    </citation>
    <scope>NUCLEOTIDE SEQUENCE [LARGE SCALE GENOMIC DNA]</scope>
    <source>
        <strain evidence="3 4">DSM 25059</strain>
    </source>
</reference>
<name>A0A4R6FWJ9_9SPHN</name>
<protein>
    <submittedName>
        <fullName evidence="3">Beta-barrel assembly complex subunit BamF</fullName>
    </submittedName>
</protein>
<accession>A0A4R6FWJ9</accession>
<dbReference type="Proteomes" id="UP000295493">
    <property type="component" value="Unassembled WGS sequence"/>
</dbReference>
<organism evidence="3 4">
    <name type="scientific">Stakelama pacifica</name>
    <dbReference type="NCBI Taxonomy" id="517720"/>
    <lineage>
        <taxon>Bacteria</taxon>
        <taxon>Pseudomonadati</taxon>
        <taxon>Pseudomonadota</taxon>
        <taxon>Alphaproteobacteria</taxon>
        <taxon>Sphingomonadales</taxon>
        <taxon>Sphingomonadaceae</taxon>
        <taxon>Stakelama</taxon>
    </lineage>
</organism>
<proteinExistence type="predicted"/>
<gene>
    <name evidence="3" type="ORF">EV664_102110</name>
</gene>
<evidence type="ECO:0000313" key="3">
    <source>
        <dbReference type="EMBL" id="TDN85404.1"/>
    </source>
</evidence>
<feature type="region of interest" description="Disordered" evidence="1">
    <location>
        <begin position="89"/>
        <end position="137"/>
    </location>
</feature>
<evidence type="ECO:0000313" key="4">
    <source>
        <dbReference type="Proteomes" id="UP000295493"/>
    </source>
</evidence>
<dbReference type="AlphaFoldDB" id="A0A4R6FWJ9"/>
<dbReference type="EMBL" id="SNWD01000002">
    <property type="protein sequence ID" value="TDN85404.1"/>
    <property type="molecule type" value="Genomic_DNA"/>
</dbReference>
<dbReference type="RefSeq" id="WP_133494353.1">
    <property type="nucleotide sequence ID" value="NZ_BMLU01000002.1"/>
</dbReference>
<feature type="chain" id="PRO_5021006769" evidence="2">
    <location>
        <begin position="25"/>
        <end position="137"/>
    </location>
</feature>
<comment type="caution">
    <text evidence="3">The sequence shown here is derived from an EMBL/GenBank/DDBJ whole genome shotgun (WGS) entry which is preliminary data.</text>
</comment>
<dbReference type="PROSITE" id="PS51257">
    <property type="entry name" value="PROKAR_LIPOPROTEIN"/>
    <property type="match status" value="1"/>
</dbReference>
<dbReference type="InterPro" id="IPR021395">
    <property type="entry name" value="DUF3035"/>
</dbReference>
<feature type="signal peptide" evidence="2">
    <location>
        <begin position="1"/>
        <end position="24"/>
    </location>
</feature>
<keyword evidence="4" id="KW-1185">Reference proteome</keyword>
<dbReference type="Pfam" id="PF11233">
    <property type="entry name" value="DUF3035"/>
    <property type="match status" value="1"/>
</dbReference>
<sequence>MRKTLVTAAGLTALVLVSACSRSASMNRGPDEFAVARQPPLVIPPDYALVPPQPGAVRANEEPASRQALQAMFGGAAPRSTIERDALNAAGDDVSDPGVRSSVGDPDTKVVDKGETTRSIVAAPAGDGQDARVTTPQ</sequence>